<protein>
    <recommendedName>
        <fullName evidence="5">Dynein regulatory complex protein 9</fullName>
    </recommendedName>
</protein>
<evidence type="ECO:0000313" key="3">
    <source>
        <dbReference type="EMBL" id="GFH44569.1"/>
    </source>
</evidence>
<gene>
    <name evidence="3" type="ORF">CTEN210_01043</name>
</gene>
<name>A0AAD3GZQ1_9STRA</name>
<evidence type="ECO:0000256" key="1">
    <source>
        <dbReference type="SAM" id="Coils"/>
    </source>
</evidence>
<accession>A0AAD3GZQ1</accession>
<proteinExistence type="predicted"/>
<evidence type="ECO:0000313" key="4">
    <source>
        <dbReference type="Proteomes" id="UP001054902"/>
    </source>
</evidence>
<dbReference type="AlphaFoldDB" id="A0AAD3GZQ1"/>
<sequence>MSKLTNRANFVLRHLQNKLYKIATPSQSIFLKHREAIIQESNDEKLLNLFSNEVTLQHELNQLQHTIEKVKHDDNKIEFVTARARKMTVEKILNETVKTLNHSLLHSPNVVANQMKMQDVMLTWIPLNLGEQYLEEFDGSHLETTVQKKEKVEREERLLLEQIANAKKKEEDLNARQREIASLKSQVETIENQIKELKEGRNPEICERLRNIELKRTSSKRMFCTKKQQLENDIDATKKQIEEETKSHEFAMEKLGQQLEEARTMQIESGNEHQKHIDKLTETLEQRKKEREQNLEKLLDLRIRYKTYQEEYEKQKIMREKELQHEQDEARRKKAQEIIQNRLALLYRSKYKKKKEAPKKKGGKKSKGKKKKKSN</sequence>
<dbReference type="Proteomes" id="UP001054902">
    <property type="component" value="Unassembled WGS sequence"/>
</dbReference>
<comment type="caution">
    <text evidence="3">The sequence shown here is derived from an EMBL/GenBank/DDBJ whole genome shotgun (WGS) entry which is preliminary data.</text>
</comment>
<evidence type="ECO:0008006" key="5">
    <source>
        <dbReference type="Google" id="ProtNLM"/>
    </source>
</evidence>
<organism evidence="3 4">
    <name type="scientific">Chaetoceros tenuissimus</name>
    <dbReference type="NCBI Taxonomy" id="426638"/>
    <lineage>
        <taxon>Eukaryota</taxon>
        <taxon>Sar</taxon>
        <taxon>Stramenopiles</taxon>
        <taxon>Ochrophyta</taxon>
        <taxon>Bacillariophyta</taxon>
        <taxon>Coscinodiscophyceae</taxon>
        <taxon>Chaetocerotophycidae</taxon>
        <taxon>Chaetocerotales</taxon>
        <taxon>Chaetocerotaceae</taxon>
        <taxon>Chaetoceros</taxon>
    </lineage>
</organism>
<feature type="coiled-coil region" evidence="1">
    <location>
        <begin position="227"/>
        <end position="338"/>
    </location>
</feature>
<feature type="coiled-coil region" evidence="1">
    <location>
        <begin position="142"/>
        <end position="200"/>
    </location>
</feature>
<feature type="region of interest" description="Disordered" evidence="2">
    <location>
        <begin position="349"/>
        <end position="375"/>
    </location>
</feature>
<keyword evidence="4" id="KW-1185">Reference proteome</keyword>
<evidence type="ECO:0000256" key="2">
    <source>
        <dbReference type="SAM" id="MobiDB-lite"/>
    </source>
</evidence>
<keyword evidence="1" id="KW-0175">Coiled coil</keyword>
<reference evidence="3 4" key="1">
    <citation type="journal article" date="2021" name="Sci. Rep.">
        <title>The genome of the diatom Chaetoceros tenuissimus carries an ancient integrated fragment of an extant virus.</title>
        <authorList>
            <person name="Hongo Y."/>
            <person name="Kimura K."/>
            <person name="Takaki Y."/>
            <person name="Yoshida Y."/>
            <person name="Baba S."/>
            <person name="Kobayashi G."/>
            <person name="Nagasaki K."/>
            <person name="Hano T."/>
            <person name="Tomaru Y."/>
        </authorList>
    </citation>
    <scope>NUCLEOTIDE SEQUENCE [LARGE SCALE GENOMIC DNA]</scope>
    <source>
        <strain evidence="3 4">NIES-3715</strain>
    </source>
</reference>
<dbReference type="EMBL" id="BLLK01000020">
    <property type="protein sequence ID" value="GFH44569.1"/>
    <property type="molecule type" value="Genomic_DNA"/>
</dbReference>